<dbReference type="GO" id="GO:0071555">
    <property type="term" value="P:cell wall organization"/>
    <property type="evidence" value="ECO:0007669"/>
    <property type="project" value="UniProtKB-KW"/>
</dbReference>
<evidence type="ECO:0000256" key="6">
    <source>
        <dbReference type="ARBA" id="ARBA00022969"/>
    </source>
</evidence>
<evidence type="ECO:0000256" key="5">
    <source>
        <dbReference type="ARBA" id="ARBA00022801"/>
    </source>
</evidence>
<keyword evidence="3" id="KW-0309">Germination</keyword>
<dbReference type="InterPro" id="IPR036366">
    <property type="entry name" value="PGBDSf"/>
</dbReference>
<evidence type="ECO:0000313" key="12">
    <source>
        <dbReference type="Proteomes" id="UP000600247"/>
    </source>
</evidence>
<feature type="domain" description="Peptidoglycan binding-like" evidence="9">
    <location>
        <begin position="42"/>
        <end position="98"/>
    </location>
</feature>
<dbReference type="AlphaFoldDB" id="A0A917MCE4"/>
<evidence type="ECO:0000256" key="7">
    <source>
        <dbReference type="ARBA" id="ARBA00023316"/>
    </source>
</evidence>
<evidence type="ECO:0000256" key="1">
    <source>
        <dbReference type="ARBA" id="ARBA00007010"/>
    </source>
</evidence>
<dbReference type="InterPro" id="IPR042047">
    <property type="entry name" value="SleB_dom1"/>
</dbReference>
<comment type="caution">
    <text evidence="11">The sequence shown here is derived from an EMBL/GenBank/DDBJ whole genome shotgun (WGS) entry which is preliminary data.</text>
</comment>
<dbReference type="InterPro" id="IPR002477">
    <property type="entry name" value="Peptidoglycan-bd-like"/>
</dbReference>
<dbReference type="Gene3D" id="1.10.10.2520">
    <property type="entry name" value="Cell wall hydrolase SleB, domain 1"/>
    <property type="match status" value="1"/>
</dbReference>
<keyword evidence="5" id="KW-0378">Hydrolase</keyword>
<dbReference type="RefSeq" id="WP_229692415.1">
    <property type="nucleotide sequence ID" value="NZ_BMHY01000019.1"/>
</dbReference>
<dbReference type="SUPFAM" id="SSF47090">
    <property type="entry name" value="PGBD-like"/>
    <property type="match status" value="1"/>
</dbReference>
<evidence type="ECO:0000256" key="8">
    <source>
        <dbReference type="NCBIfam" id="TIGR02869"/>
    </source>
</evidence>
<dbReference type="InterPro" id="IPR014224">
    <property type="entry name" value="Spore_cortex_SleB"/>
</dbReference>
<evidence type="ECO:0000313" key="11">
    <source>
        <dbReference type="EMBL" id="GGG88429.1"/>
    </source>
</evidence>
<reference evidence="11 12" key="1">
    <citation type="journal article" date="2014" name="Int. J. Syst. Evol. Microbiol.">
        <title>Complete genome sequence of Corynebacterium casei LMG S-19264T (=DSM 44701T), isolated from a smear-ripened cheese.</title>
        <authorList>
            <consortium name="US DOE Joint Genome Institute (JGI-PGF)"/>
            <person name="Walter F."/>
            <person name="Albersmeier A."/>
            <person name="Kalinowski J."/>
            <person name="Ruckert C."/>
        </authorList>
    </citation>
    <scope>NUCLEOTIDE SEQUENCE [LARGE SCALE GENOMIC DNA]</scope>
    <source>
        <strain evidence="11 12">CGMCC 1.15286</strain>
    </source>
</reference>
<evidence type="ECO:0000259" key="9">
    <source>
        <dbReference type="Pfam" id="PF01471"/>
    </source>
</evidence>
<dbReference type="InterPro" id="IPR011105">
    <property type="entry name" value="Cell_wall_hydrolase_SleB"/>
</dbReference>
<dbReference type="EMBL" id="BMHY01000019">
    <property type="protein sequence ID" value="GGG88429.1"/>
    <property type="molecule type" value="Genomic_DNA"/>
</dbReference>
<dbReference type="Pfam" id="PF01471">
    <property type="entry name" value="PG_binding_1"/>
    <property type="match status" value="1"/>
</dbReference>
<dbReference type="Proteomes" id="UP000600247">
    <property type="component" value="Unassembled WGS sequence"/>
</dbReference>
<accession>A0A917MCE4</accession>
<dbReference type="InterPro" id="IPR036365">
    <property type="entry name" value="PGBD-like_sf"/>
</dbReference>
<proteinExistence type="inferred from homology"/>
<dbReference type="Gene3D" id="1.10.101.10">
    <property type="entry name" value="PGBD-like superfamily/PGBD"/>
    <property type="match status" value="1"/>
</dbReference>
<keyword evidence="4" id="KW-0732">Signal</keyword>
<name>A0A917MCE4_9BACL</name>
<feature type="domain" description="Cell wall hydrolase SleB" evidence="10">
    <location>
        <begin position="121"/>
        <end position="219"/>
    </location>
</feature>
<dbReference type="GO" id="GO:0016787">
    <property type="term" value="F:hydrolase activity"/>
    <property type="evidence" value="ECO:0007669"/>
    <property type="project" value="UniProtKB-KW"/>
</dbReference>
<evidence type="ECO:0000259" key="10">
    <source>
        <dbReference type="Pfam" id="PF07486"/>
    </source>
</evidence>
<dbReference type="NCBIfam" id="TIGR02869">
    <property type="entry name" value="spore_SleB"/>
    <property type="match status" value="1"/>
</dbReference>
<keyword evidence="12" id="KW-1185">Reference proteome</keyword>
<dbReference type="GO" id="GO:0030435">
    <property type="term" value="P:sporulation resulting in formation of a cellular spore"/>
    <property type="evidence" value="ECO:0007669"/>
    <property type="project" value="UniProtKB-KW"/>
</dbReference>
<gene>
    <name evidence="11" type="ORF">GCM10010918_53710</name>
</gene>
<dbReference type="GO" id="GO:0009847">
    <property type="term" value="P:spore germination"/>
    <property type="evidence" value="ECO:0007669"/>
    <property type="project" value="UniProtKB-UniRule"/>
</dbReference>
<evidence type="ECO:0000256" key="2">
    <source>
        <dbReference type="ARBA" id="ARBA00018364"/>
    </source>
</evidence>
<evidence type="ECO:0000256" key="4">
    <source>
        <dbReference type="ARBA" id="ARBA00022729"/>
    </source>
</evidence>
<organism evidence="11 12">
    <name type="scientific">Paenibacillus radicis</name>
    <name type="common">ex Gao et al. 2016</name>
    <dbReference type="NCBI Taxonomy" id="1737354"/>
    <lineage>
        <taxon>Bacteria</taxon>
        <taxon>Bacillati</taxon>
        <taxon>Bacillota</taxon>
        <taxon>Bacilli</taxon>
        <taxon>Bacillales</taxon>
        <taxon>Paenibacillaceae</taxon>
        <taxon>Paenibacillus</taxon>
    </lineage>
</organism>
<sequence length="220" mass="24415">MINNHIMRRSIIYIFAIIIAFAVPIQAVQAAAPATLRYGDSGVDVPDLQFRLKTLGYFNNDAITEFYGKMTEDAVRRFQADYGLKKDGIAGESTWTSLKKVSANERELNLLARIIYAEARGESYKGQVAVAAVVLNRLSAPGFPDTIEGVIEQSGAFTAVDDGQYYLQPDSQSYRAATDALRGEDPSRGALYYFNPKTATSKWIWSRQQIVTIGNHIFAK</sequence>
<keyword evidence="7" id="KW-0961">Cell wall biogenesis/degradation</keyword>
<comment type="similarity">
    <text evidence="1">Belongs to the SleB family.</text>
</comment>
<dbReference type="Pfam" id="PF07486">
    <property type="entry name" value="Hydrolase_2"/>
    <property type="match status" value="1"/>
</dbReference>
<evidence type="ECO:0000256" key="3">
    <source>
        <dbReference type="ARBA" id="ARBA00022544"/>
    </source>
</evidence>
<keyword evidence="6" id="KW-0749">Sporulation</keyword>
<protein>
    <recommendedName>
        <fullName evidence="2 8">Spore cortex-lytic enzyme</fullName>
    </recommendedName>
</protein>
<dbReference type="Gene3D" id="6.20.240.60">
    <property type="match status" value="1"/>
</dbReference>